<dbReference type="InterPro" id="IPR003705">
    <property type="entry name" value="CbiN"/>
</dbReference>
<evidence type="ECO:0000256" key="3">
    <source>
        <dbReference type="ARBA" id="ARBA00022475"/>
    </source>
</evidence>
<keyword evidence="9 10" id="KW-0170">Cobalt</keyword>
<keyword evidence="6 10" id="KW-1133">Transmembrane helix</keyword>
<name>A0A2A9FZW1_9PSEU</name>
<feature type="transmembrane region" description="Helical" evidence="10">
    <location>
        <begin position="67"/>
        <end position="87"/>
    </location>
</feature>
<evidence type="ECO:0000256" key="1">
    <source>
        <dbReference type="ARBA" id="ARBA00022426"/>
    </source>
</evidence>
<keyword evidence="5 10" id="KW-0812">Transmembrane</keyword>
<comment type="function">
    <text evidence="10">Part of the energy-coupling factor (ECF) transporter complex CbiMNOQ involved in cobalt import.</text>
</comment>
<comment type="caution">
    <text evidence="10">Lacks conserved residue(s) required for the propagation of feature annotation.</text>
</comment>
<evidence type="ECO:0000256" key="2">
    <source>
        <dbReference type="ARBA" id="ARBA00022448"/>
    </source>
</evidence>
<dbReference type="GO" id="GO:0015087">
    <property type="term" value="F:cobalt ion transmembrane transporter activity"/>
    <property type="evidence" value="ECO:0007669"/>
    <property type="project" value="UniProtKB-UniRule"/>
</dbReference>
<keyword evidence="12" id="KW-1185">Reference proteome</keyword>
<evidence type="ECO:0000256" key="9">
    <source>
        <dbReference type="ARBA" id="ARBA00023285"/>
    </source>
</evidence>
<dbReference type="GO" id="GO:0009236">
    <property type="term" value="P:cobalamin biosynthetic process"/>
    <property type="evidence" value="ECO:0007669"/>
    <property type="project" value="UniProtKB-UniRule"/>
</dbReference>
<dbReference type="PANTHER" id="PTHR38662:SF1">
    <property type="entry name" value="COBALT TRANSPORT PROTEIN CBIN"/>
    <property type="match status" value="1"/>
</dbReference>
<dbReference type="RefSeq" id="WP_098509632.1">
    <property type="nucleotide sequence ID" value="NZ_JBIAKZ010000007.1"/>
</dbReference>
<evidence type="ECO:0000313" key="12">
    <source>
        <dbReference type="Proteomes" id="UP000243542"/>
    </source>
</evidence>
<dbReference type="HAMAP" id="MF_00330">
    <property type="entry name" value="CbiN"/>
    <property type="match status" value="1"/>
</dbReference>
<dbReference type="PANTHER" id="PTHR38662">
    <property type="entry name" value="COBALT TRANSPORT PROTEIN CBIN"/>
    <property type="match status" value="1"/>
</dbReference>
<keyword evidence="1 10" id="KW-0171">Cobalt transport</keyword>
<evidence type="ECO:0000256" key="10">
    <source>
        <dbReference type="HAMAP-Rule" id="MF_00330"/>
    </source>
</evidence>
<gene>
    <name evidence="10" type="primary">cbiN</name>
    <name evidence="11" type="ORF">ATK36_0504</name>
</gene>
<comment type="similarity">
    <text evidence="10">Belongs to the CbiN family.</text>
</comment>
<dbReference type="GO" id="GO:0005886">
    <property type="term" value="C:plasma membrane"/>
    <property type="evidence" value="ECO:0007669"/>
    <property type="project" value="UniProtKB-SubCell"/>
</dbReference>
<evidence type="ECO:0000256" key="7">
    <source>
        <dbReference type="ARBA" id="ARBA00023065"/>
    </source>
</evidence>
<dbReference type="UniPathway" id="UPA00148"/>
<keyword evidence="8 10" id="KW-0472">Membrane</keyword>
<keyword evidence="3 10" id="KW-1003">Cell membrane</keyword>
<evidence type="ECO:0000256" key="6">
    <source>
        <dbReference type="ARBA" id="ARBA00022989"/>
    </source>
</evidence>
<organism evidence="11 12">
    <name type="scientific">Amycolatopsis sulphurea</name>
    <dbReference type="NCBI Taxonomy" id="76022"/>
    <lineage>
        <taxon>Bacteria</taxon>
        <taxon>Bacillati</taxon>
        <taxon>Actinomycetota</taxon>
        <taxon>Actinomycetes</taxon>
        <taxon>Pseudonocardiales</taxon>
        <taxon>Pseudonocardiaceae</taxon>
        <taxon>Amycolatopsis</taxon>
    </lineage>
</organism>
<keyword evidence="2 10" id="KW-0813">Transport</keyword>
<dbReference type="Pfam" id="PF02553">
    <property type="entry name" value="CbiN"/>
    <property type="match status" value="1"/>
</dbReference>
<evidence type="ECO:0000256" key="4">
    <source>
        <dbReference type="ARBA" id="ARBA00022573"/>
    </source>
</evidence>
<protein>
    <recommendedName>
        <fullName evidence="10">Cobalt transport protein CbiN</fullName>
    </recommendedName>
    <alternativeName>
        <fullName evidence="10">Energy-coupling factor transporter probable substrate-capture protein CbiN</fullName>
        <shortName evidence="10">ECF transporter S component CbiN</shortName>
    </alternativeName>
</protein>
<comment type="caution">
    <text evidence="11">The sequence shown here is derived from an EMBL/GenBank/DDBJ whole genome shotgun (WGS) entry which is preliminary data.</text>
</comment>
<reference evidence="11 12" key="1">
    <citation type="submission" date="2017-10" db="EMBL/GenBank/DDBJ databases">
        <title>Sequencing the genomes of 1000 actinobacteria strains.</title>
        <authorList>
            <person name="Klenk H.-P."/>
        </authorList>
    </citation>
    <scope>NUCLEOTIDE SEQUENCE [LARGE SCALE GENOMIC DNA]</scope>
    <source>
        <strain evidence="11 12">DSM 46092</strain>
    </source>
</reference>
<evidence type="ECO:0000256" key="8">
    <source>
        <dbReference type="ARBA" id="ARBA00023136"/>
    </source>
</evidence>
<comment type="subunit">
    <text evidence="10">Forms an energy-coupling factor (ECF) transporter complex composed of an ATP-binding protein (A component, CbiO), a transmembrane protein (T component, CbiQ) and 2 possible substrate-capture proteins (S components, CbiM and CbiN) of unknown stoichimetry.</text>
</comment>
<dbReference type="EMBL" id="PDJK01000001">
    <property type="protein sequence ID" value="PFG56964.1"/>
    <property type="molecule type" value="Genomic_DNA"/>
</dbReference>
<evidence type="ECO:0000256" key="5">
    <source>
        <dbReference type="ARBA" id="ARBA00022692"/>
    </source>
</evidence>
<dbReference type="NCBIfam" id="NF002780">
    <property type="entry name" value="PRK02898.1"/>
    <property type="match status" value="1"/>
</dbReference>
<keyword evidence="7 10" id="KW-0406">Ion transport</keyword>
<accession>A0A2A9FZW1</accession>
<evidence type="ECO:0000313" key="11">
    <source>
        <dbReference type="EMBL" id="PFG56964.1"/>
    </source>
</evidence>
<keyword evidence="4 10" id="KW-0169">Cobalamin biosynthesis</keyword>
<dbReference type="AlphaFoldDB" id="A0A2A9FZW1"/>
<comment type="pathway">
    <text evidence="10">Cofactor biosynthesis; adenosylcobalamin biosynthesis.</text>
</comment>
<dbReference type="Proteomes" id="UP000243542">
    <property type="component" value="Unassembled WGS sequence"/>
</dbReference>
<sequence length="109" mass="11387">MPKKTVNLLLVLATIAVFIVALVIGVQKGEFGGTDSAATEQIQASDPGYKPWFEPLWNQPGGEVESGLFALQAALGAGILGFALGVFRERRKHLGDSAPGEKPVAPGNS</sequence>
<proteinExistence type="inferred from homology"/>
<comment type="subcellular location">
    <subcellularLocation>
        <location evidence="10">Cell membrane</location>
        <topology evidence="10">Multi-pass membrane protein</topology>
    </subcellularLocation>
</comment>